<accession>A0A0F6YEY3</accession>
<evidence type="ECO:0000313" key="2">
    <source>
        <dbReference type="Proteomes" id="UP000034883"/>
    </source>
</evidence>
<dbReference type="EMBL" id="CP011125">
    <property type="protein sequence ID" value="AKF02922.1"/>
    <property type="molecule type" value="Genomic_DNA"/>
</dbReference>
<dbReference type="RefSeq" id="WP_053230414.1">
    <property type="nucleotide sequence ID" value="NZ_CP011125.1"/>
</dbReference>
<dbReference type="KEGG" id="samy:DB32_000070"/>
<sequence>MVPKKSLYTKSYGKLRADVYLLPKHRTILYELDGYIATDHVDPFIDDLLDAAKTHAPVGMIADPRNMKVLNADFQRAIQTRFWPAIAKLGVKRNPAIMPGATVTQTSVKRMVSGIGETITVGPGQTLQIAVLESLDDCLEWIGST</sequence>
<gene>
    <name evidence="1" type="ORF">DB32_000070</name>
</gene>
<reference evidence="1 2" key="1">
    <citation type="submission" date="2015-03" db="EMBL/GenBank/DDBJ databases">
        <title>Genome assembly of Sandaracinus amylolyticus DSM 53668.</title>
        <authorList>
            <person name="Sharma G."/>
            <person name="Subramanian S."/>
        </authorList>
    </citation>
    <scope>NUCLEOTIDE SEQUENCE [LARGE SCALE GENOMIC DNA]</scope>
    <source>
        <strain evidence="1 2">DSM 53668</strain>
    </source>
</reference>
<name>A0A0F6YEY3_9BACT</name>
<dbReference type="STRING" id="927083.DB32_000070"/>
<organism evidence="1 2">
    <name type="scientific">Sandaracinus amylolyticus</name>
    <dbReference type="NCBI Taxonomy" id="927083"/>
    <lineage>
        <taxon>Bacteria</taxon>
        <taxon>Pseudomonadati</taxon>
        <taxon>Myxococcota</taxon>
        <taxon>Polyangia</taxon>
        <taxon>Polyangiales</taxon>
        <taxon>Sandaracinaceae</taxon>
        <taxon>Sandaracinus</taxon>
    </lineage>
</organism>
<proteinExistence type="predicted"/>
<protein>
    <submittedName>
        <fullName evidence="1">Uncharacterized protein</fullName>
    </submittedName>
</protein>
<dbReference type="Proteomes" id="UP000034883">
    <property type="component" value="Chromosome"/>
</dbReference>
<keyword evidence="2" id="KW-1185">Reference proteome</keyword>
<dbReference type="AlphaFoldDB" id="A0A0F6YEY3"/>
<evidence type="ECO:0000313" key="1">
    <source>
        <dbReference type="EMBL" id="AKF02922.1"/>
    </source>
</evidence>